<proteinExistence type="predicted"/>
<dbReference type="EMBL" id="JBGMDY010000011">
    <property type="protein sequence ID" value="KAL2317630.1"/>
    <property type="molecule type" value="Genomic_DNA"/>
</dbReference>
<evidence type="ECO:0000313" key="2">
    <source>
        <dbReference type="Proteomes" id="UP001603857"/>
    </source>
</evidence>
<comment type="caution">
    <text evidence="1">The sequence shown here is derived from an EMBL/GenBank/DDBJ whole genome shotgun (WGS) entry which is preliminary data.</text>
</comment>
<protein>
    <submittedName>
        <fullName evidence="1">Uncharacterized protein</fullName>
    </submittedName>
</protein>
<dbReference type="AlphaFoldDB" id="A0ABD1L3L2"/>
<organism evidence="1 2">
    <name type="scientific">Flemingia macrophylla</name>
    <dbReference type="NCBI Taxonomy" id="520843"/>
    <lineage>
        <taxon>Eukaryota</taxon>
        <taxon>Viridiplantae</taxon>
        <taxon>Streptophyta</taxon>
        <taxon>Embryophyta</taxon>
        <taxon>Tracheophyta</taxon>
        <taxon>Spermatophyta</taxon>
        <taxon>Magnoliopsida</taxon>
        <taxon>eudicotyledons</taxon>
        <taxon>Gunneridae</taxon>
        <taxon>Pentapetalae</taxon>
        <taxon>rosids</taxon>
        <taxon>fabids</taxon>
        <taxon>Fabales</taxon>
        <taxon>Fabaceae</taxon>
        <taxon>Papilionoideae</taxon>
        <taxon>50 kb inversion clade</taxon>
        <taxon>NPAAA clade</taxon>
        <taxon>indigoferoid/millettioid clade</taxon>
        <taxon>Phaseoleae</taxon>
        <taxon>Flemingia</taxon>
    </lineage>
</organism>
<reference evidence="1 2" key="1">
    <citation type="submission" date="2024-08" db="EMBL/GenBank/DDBJ databases">
        <title>Insights into the chromosomal genome structure of Flemingia macrophylla.</title>
        <authorList>
            <person name="Ding Y."/>
            <person name="Zhao Y."/>
            <person name="Bi W."/>
            <person name="Wu M."/>
            <person name="Zhao G."/>
            <person name="Gong Y."/>
            <person name="Li W."/>
            <person name="Zhang P."/>
        </authorList>
    </citation>
    <scope>NUCLEOTIDE SEQUENCE [LARGE SCALE GENOMIC DNA]</scope>
    <source>
        <strain evidence="1">DYQJB</strain>
        <tissue evidence="1">Leaf</tissue>
    </source>
</reference>
<sequence>MRVEGNDFLGGGSNYFWFVLMVPKSGQVTYIFSVKNERVGNFQHNEISSDGELKPWRSRWKTI</sequence>
<name>A0ABD1L3L2_9FABA</name>
<evidence type="ECO:0000313" key="1">
    <source>
        <dbReference type="EMBL" id="KAL2317630.1"/>
    </source>
</evidence>
<gene>
    <name evidence="1" type="ORF">Fmac_031506</name>
</gene>
<dbReference type="Proteomes" id="UP001603857">
    <property type="component" value="Unassembled WGS sequence"/>
</dbReference>
<keyword evidence="2" id="KW-1185">Reference proteome</keyword>
<accession>A0ABD1L3L2</accession>